<dbReference type="SMART" id="SM00909">
    <property type="entry name" value="Germane"/>
    <property type="match status" value="2"/>
</dbReference>
<organism evidence="4 5">
    <name type="scientific">Bacillus thermozeamaize</name>
    <dbReference type="NCBI Taxonomy" id="230954"/>
    <lineage>
        <taxon>Bacteria</taxon>
        <taxon>Bacillati</taxon>
        <taxon>Bacillota</taxon>
        <taxon>Bacilli</taxon>
        <taxon>Bacillales</taxon>
        <taxon>Bacillaceae</taxon>
        <taxon>Bacillus</taxon>
    </lineage>
</organism>
<sequence length="364" mass="39840">MNRKSLRVWALVALSFLVLAGCGLASEDEPVNLTPPNTVEWDEDVKLDQPAEQKDAPSQNGTDENKNQAASNVATTTLTLYFLDKNGYVVPVAMKVPKVEGIAQQALHFMTKGGPGEELLPEGFSAVLPPNTEVSVHIKRDEKLAKVDFSKEFKNVQSGQEKKVLEAVTYTLTQFPDVEKVEITVNGYPLTELGNYPVTQPLKRETLGLNLELSDEAQPGRTTAVTLYFQGVNQAGDSYLVPVTRLVPMVTEPKAKALRTLKELVRGPEEDSGLTPSLMQTLKVLDVDLQKETVIANLDEHFLSYLSLTEPTELSPSLESLVLTLTENTGAKQVQVLVNGKEAVTVNGKPLNKPLTRPAWVNPI</sequence>
<feature type="domain" description="GerMN" evidence="3">
    <location>
        <begin position="257"/>
        <end position="347"/>
    </location>
</feature>
<dbReference type="PROSITE" id="PS51257">
    <property type="entry name" value="PROKAR_LIPOPROTEIN"/>
    <property type="match status" value="1"/>
</dbReference>
<feature type="signal peptide" evidence="2">
    <location>
        <begin position="1"/>
        <end position="20"/>
    </location>
</feature>
<name>A0A1Y3PED8_9BACI</name>
<evidence type="ECO:0000313" key="5">
    <source>
        <dbReference type="Proteomes" id="UP000196475"/>
    </source>
</evidence>
<dbReference type="Proteomes" id="UP000196475">
    <property type="component" value="Unassembled WGS sequence"/>
</dbReference>
<gene>
    <name evidence="4" type="ORF">BAA01_09285</name>
</gene>
<protein>
    <recommendedName>
        <fullName evidence="3">GerMN domain-containing protein</fullName>
    </recommendedName>
</protein>
<evidence type="ECO:0000259" key="3">
    <source>
        <dbReference type="SMART" id="SM00909"/>
    </source>
</evidence>
<feature type="region of interest" description="Disordered" evidence="1">
    <location>
        <begin position="49"/>
        <end position="70"/>
    </location>
</feature>
<dbReference type="InterPro" id="IPR019606">
    <property type="entry name" value="GerMN"/>
</dbReference>
<evidence type="ECO:0000256" key="1">
    <source>
        <dbReference type="SAM" id="MobiDB-lite"/>
    </source>
</evidence>
<keyword evidence="2" id="KW-0732">Signal</keyword>
<dbReference type="Pfam" id="PF10646">
    <property type="entry name" value="Germane"/>
    <property type="match status" value="2"/>
</dbReference>
<proteinExistence type="predicted"/>
<feature type="compositionally biased region" description="Polar residues" evidence="1">
    <location>
        <begin position="56"/>
        <end position="70"/>
    </location>
</feature>
<reference evidence="5" key="1">
    <citation type="submission" date="2016-06" db="EMBL/GenBank/DDBJ databases">
        <authorList>
            <person name="Nascimento L."/>
            <person name="Pereira R.V."/>
            <person name="Martins L.F."/>
            <person name="Quaggio R.B."/>
            <person name="Silva A.M."/>
            <person name="Setubal J.C."/>
        </authorList>
    </citation>
    <scope>NUCLEOTIDE SEQUENCE [LARGE SCALE GENOMIC DNA]</scope>
</reference>
<evidence type="ECO:0000256" key="2">
    <source>
        <dbReference type="SAM" id="SignalP"/>
    </source>
</evidence>
<dbReference type="AlphaFoldDB" id="A0A1Y3PED8"/>
<comment type="caution">
    <text evidence="4">The sequence shown here is derived from an EMBL/GenBank/DDBJ whole genome shotgun (WGS) entry which is preliminary data.</text>
</comment>
<dbReference type="EMBL" id="LZRT01000098">
    <property type="protein sequence ID" value="OUM85711.1"/>
    <property type="molecule type" value="Genomic_DNA"/>
</dbReference>
<accession>A0A1Y3PED8</accession>
<evidence type="ECO:0000313" key="4">
    <source>
        <dbReference type="EMBL" id="OUM85711.1"/>
    </source>
</evidence>
<feature type="chain" id="PRO_5038784746" description="GerMN domain-containing protein" evidence="2">
    <location>
        <begin position="21"/>
        <end position="364"/>
    </location>
</feature>
<feature type="domain" description="GerMN" evidence="3">
    <location>
        <begin position="103"/>
        <end position="194"/>
    </location>
</feature>